<feature type="region of interest" description="Disordered" evidence="2">
    <location>
        <begin position="1"/>
        <end position="32"/>
    </location>
</feature>
<dbReference type="EMBL" id="QXDF01000001">
    <property type="protein sequence ID" value="RIA55980.1"/>
    <property type="molecule type" value="Genomic_DNA"/>
</dbReference>
<dbReference type="SMART" id="SM00028">
    <property type="entry name" value="TPR"/>
    <property type="match status" value="3"/>
</dbReference>
<dbReference type="PANTHER" id="PTHR44749:SF1">
    <property type="entry name" value="TETRATRICOPEPTIDE-LIKE HELICAL DOMAIN-CONTAINING PROTEIN"/>
    <property type="match status" value="1"/>
</dbReference>
<evidence type="ECO:0000256" key="2">
    <source>
        <dbReference type="SAM" id="MobiDB-lite"/>
    </source>
</evidence>
<gene>
    <name evidence="3" type="ORF">BXY53_1068</name>
</gene>
<feature type="repeat" description="TPR" evidence="1">
    <location>
        <begin position="110"/>
        <end position="143"/>
    </location>
</feature>
<dbReference type="Proteomes" id="UP000266273">
    <property type="component" value="Unassembled WGS sequence"/>
</dbReference>
<dbReference type="InterPro" id="IPR011990">
    <property type="entry name" value="TPR-like_helical_dom_sf"/>
</dbReference>
<organism evidence="3 4">
    <name type="scientific">Dichotomicrobium thermohalophilum</name>
    <dbReference type="NCBI Taxonomy" id="933063"/>
    <lineage>
        <taxon>Bacteria</taxon>
        <taxon>Pseudomonadati</taxon>
        <taxon>Pseudomonadota</taxon>
        <taxon>Alphaproteobacteria</taxon>
        <taxon>Hyphomicrobiales</taxon>
        <taxon>Hyphomicrobiaceae</taxon>
        <taxon>Dichotomicrobium</taxon>
    </lineage>
</organism>
<evidence type="ECO:0000256" key="1">
    <source>
        <dbReference type="PROSITE-ProRule" id="PRU00339"/>
    </source>
</evidence>
<comment type="caution">
    <text evidence="3">The sequence shown here is derived from an EMBL/GenBank/DDBJ whole genome shotgun (WGS) entry which is preliminary data.</text>
</comment>
<dbReference type="Gene3D" id="1.25.40.10">
    <property type="entry name" value="Tetratricopeptide repeat domain"/>
    <property type="match status" value="1"/>
</dbReference>
<proteinExistence type="predicted"/>
<feature type="repeat" description="TPR" evidence="1">
    <location>
        <begin position="144"/>
        <end position="177"/>
    </location>
</feature>
<dbReference type="Pfam" id="PF13432">
    <property type="entry name" value="TPR_16"/>
    <property type="match status" value="1"/>
</dbReference>
<accession>A0A397Q382</accession>
<sequence>MVCAPTLARAQPDNPGPSLPPGAEDGVIDPDSIAPDRDALLDTLYQRLQQAESPERAKAVAQSIERVWRSSGSPSIDLLLARAMSLISAEEYNLALAILDTVVISEPEFAEGWSQRAMVHFQKRDFRAALRDLRRVLALDPNHYRAMQGVAVILNEFGEKERALKAYRRVLEVYPLKKEARDAVEELRRDVEGQDI</sequence>
<evidence type="ECO:0000313" key="3">
    <source>
        <dbReference type="EMBL" id="RIA55980.1"/>
    </source>
</evidence>
<evidence type="ECO:0000313" key="4">
    <source>
        <dbReference type="Proteomes" id="UP000266273"/>
    </source>
</evidence>
<name>A0A397Q382_9HYPH</name>
<dbReference type="PANTHER" id="PTHR44749">
    <property type="entry name" value="SUPPRESSOR OF RPS4-RLD 1"/>
    <property type="match status" value="1"/>
</dbReference>
<dbReference type="PROSITE" id="PS50005">
    <property type="entry name" value="TPR"/>
    <property type="match status" value="2"/>
</dbReference>
<protein>
    <submittedName>
        <fullName evidence="3">Tetratricopeptide repeat protein</fullName>
    </submittedName>
</protein>
<dbReference type="SUPFAM" id="SSF48452">
    <property type="entry name" value="TPR-like"/>
    <property type="match status" value="1"/>
</dbReference>
<dbReference type="InterPro" id="IPR019734">
    <property type="entry name" value="TPR_rpt"/>
</dbReference>
<keyword evidence="1" id="KW-0802">TPR repeat</keyword>
<dbReference type="InterPro" id="IPR044650">
    <property type="entry name" value="SRFR1-like"/>
</dbReference>
<reference evidence="3 4" key="1">
    <citation type="submission" date="2018-08" db="EMBL/GenBank/DDBJ databases">
        <title>Genomic Encyclopedia of Archaeal and Bacterial Type Strains, Phase II (KMG-II): from individual species to whole genera.</title>
        <authorList>
            <person name="Goeker M."/>
        </authorList>
    </citation>
    <scope>NUCLEOTIDE SEQUENCE [LARGE SCALE GENOMIC DNA]</scope>
    <source>
        <strain evidence="3 4">DSM 5002</strain>
    </source>
</reference>
<dbReference type="GO" id="GO:0045892">
    <property type="term" value="P:negative regulation of DNA-templated transcription"/>
    <property type="evidence" value="ECO:0007669"/>
    <property type="project" value="InterPro"/>
</dbReference>
<keyword evidence="4" id="KW-1185">Reference proteome</keyword>
<dbReference type="AlphaFoldDB" id="A0A397Q382"/>